<name>A0A8S5UHC7_9CAUD</name>
<dbReference type="EMBL" id="BK016088">
    <property type="protein sequence ID" value="DAF93887.1"/>
    <property type="molecule type" value="Genomic_DNA"/>
</dbReference>
<protein>
    <submittedName>
        <fullName evidence="1">Uncharacterized protein</fullName>
    </submittedName>
</protein>
<reference evidence="1" key="1">
    <citation type="journal article" date="2021" name="Proc. Natl. Acad. Sci. U.S.A.">
        <title>A Catalog of Tens of Thousands of Viruses from Human Metagenomes Reveals Hidden Associations with Chronic Diseases.</title>
        <authorList>
            <person name="Tisza M.J."/>
            <person name="Buck C.B."/>
        </authorList>
    </citation>
    <scope>NUCLEOTIDE SEQUENCE</scope>
    <source>
        <strain evidence="1">CtZd434</strain>
    </source>
</reference>
<sequence>MKIKENISLVDTINAIEYITESYFKEGEYTPYYANIAQIIAVVTYFVDDLELNEDEDLYAYYLDSEELQDLVRRFTTEQDDNQTEYELFQYVMANVYDKVDFLKQKTMHQTAALDKIGNLCDMISHIVNINQEDIDVAMDVMKKLQEKGVTKDSFVEVIKEAADFKLDDASVEIIDAKNKQLRDKNEKIAELKKYKSLWDARNLHRDK</sequence>
<organism evidence="1">
    <name type="scientific">Siphoviridae sp. ctZd434</name>
    <dbReference type="NCBI Taxonomy" id="2825559"/>
    <lineage>
        <taxon>Viruses</taxon>
        <taxon>Duplodnaviria</taxon>
        <taxon>Heunggongvirae</taxon>
        <taxon>Uroviricota</taxon>
        <taxon>Caudoviricetes</taxon>
    </lineage>
</organism>
<accession>A0A8S5UHC7</accession>
<proteinExistence type="predicted"/>
<evidence type="ECO:0000313" key="1">
    <source>
        <dbReference type="EMBL" id="DAF93887.1"/>
    </source>
</evidence>